<name>T0YE84_9ZZZZ</name>
<evidence type="ECO:0000313" key="2">
    <source>
        <dbReference type="EMBL" id="EQD31463.1"/>
    </source>
</evidence>
<dbReference type="PANTHER" id="PTHR43245">
    <property type="entry name" value="BIFUNCTIONAL POLYMYXIN RESISTANCE PROTEIN ARNA"/>
    <property type="match status" value="1"/>
</dbReference>
<dbReference type="InterPro" id="IPR036291">
    <property type="entry name" value="NAD(P)-bd_dom_sf"/>
</dbReference>
<dbReference type="InterPro" id="IPR050177">
    <property type="entry name" value="Lipid_A_modif_metabolic_enz"/>
</dbReference>
<reference evidence="2" key="1">
    <citation type="submission" date="2013-08" db="EMBL/GenBank/DDBJ databases">
        <authorList>
            <person name="Mendez C."/>
            <person name="Richter M."/>
            <person name="Ferrer M."/>
            <person name="Sanchez J."/>
        </authorList>
    </citation>
    <scope>NUCLEOTIDE SEQUENCE</scope>
</reference>
<organism evidence="2">
    <name type="scientific">mine drainage metagenome</name>
    <dbReference type="NCBI Taxonomy" id="410659"/>
    <lineage>
        <taxon>unclassified sequences</taxon>
        <taxon>metagenomes</taxon>
        <taxon>ecological metagenomes</taxon>
    </lineage>
</organism>
<dbReference type="AlphaFoldDB" id="T0YE84"/>
<reference evidence="2" key="2">
    <citation type="journal article" date="2014" name="ISME J.">
        <title>Microbial stratification in low pH oxic and suboxic macroscopic growths along an acid mine drainage.</title>
        <authorList>
            <person name="Mendez-Garcia C."/>
            <person name="Mesa V."/>
            <person name="Sprenger R.R."/>
            <person name="Richter M."/>
            <person name="Diez M.S."/>
            <person name="Solano J."/>
            <person name="Bargiela R."/>
            <person name="Golyshina O.V."/>
            <person name="Manteca A."/>
            <person name="Ramos J.L."/>
            <person name="Gallego J.R."/>
            <person name="Llorente I."/>
            <person name="Martins Dos Santos V.A."/>
            <person name="Jensen O.N."/>
            <person name="Pelaez A.I."/>
            <person name="Sanchez J."/>
            <person name="Ferrer M."/>
        </authorList>
    </citation>
    <scope>NUCLEOTIDE SEQUENCE</scope>
</reference>
<dbReference type="InterPro" id="IPR001509">
    <property type="entry name" value="Epimerase_deHydtase"/>
</dbReference>
<dbReference type="Pfam" id="PF01370">
    <property type="entry name" value="Epimerase"/>
    <property type="match status" value="1"/>
</dbReference>
<accession>T0YE84</accession>
<gene>
    <name evidence="2" type="ORF">B1A_19929</name>
</gene>
<evidence type="ECO:0000259" key="1">
    <source>
        <dbReference type="Pfam" id="PF01370"/>
    </source>
</evidence>
<proteinExistence type="predicted"/>
<comment type="caution">
    <text evidence="2">The sequence shown here is derived from an EMBL/GenBank/DDBJ whole genome shotgun (WGS) entry which is preliminary data.</text>
</comment>
<sequence>MKVLVTGGEGFIGRNIIDEAINKNWETISIDVSGRKSHSQEFHNISILNRKDIMKIFKDVDIVFHNAAVTSPPEFEEKPNFGFETNVMGTFNVLEAARENGVKKVILASSSSIYGNSVKTTSEEDLDTEFINFYPMTKYFNEIMANLFGKDSTTETVLLRYFNTYGVGENSKGFYSSVIHKFITDIKNGKRPVIFGDGTQSRDFIFVKDVAQANLMVALRGKSTSSYNVGTGVTTTFNEIFNIIKEEMKSDISPTYSKNPFKSYQMYTKADISKITKEIGFNQILL</sequence>
<dbReference type="EMBL" id="AUZX01014705">
    <property type="protein sequence ID" value="EQD31463.1"/>
    <property type="molecule type" value="Genomic_DNA"/>
</dbReference>
<feature type="domain" description="NAD-dependent epimerase/dehydratase" evidence="1">
    <location>
        <begin position="3"/>
        <end position="230"/>
    </location>
</feature>
<dbReference type="SUPFAM" id="SSF51735">
    <property type="entry name" value="NAD(P)-binding Rossmann-fold domains"/>
    <property type="match status" value="1"/>
</dbReference>
<protein>
    <submittedName>
        <fullName evidence="2">NAD-dependent epimerase/dehydratase</fullName>
    </submittedName>
</protein>
<dbReference type="PANTHER" id="PTHR43245:SF13">
    <property type="entry name" value="UDP-D-APIOSE_UDP-D-XYLOSE SYNTHASE 2"/>
    <property type="match status" value="1"/>
</dbReference>
<dbReference type="Gene3D" id="3.40.50.720">
    <property type="entry name" value="NAD(P)-binding Rossmann-like Domain"/>
    <property type="match status" value="1"/>
</dbReference>